<gene>
    <name evidence="6" type="ORF">BCR23_05020</name>
</gene>
<keyword evidence="4" id="KW-0045">Antibiotic biosynthesis</keyword>
<dbReference type="InterPro" id="IPR045851">
    <property type="entry name" value="AMP-bd_C_sf"/>
</dbReference>
<dbReference type="PROSITE" id="PS50075">
    <property type="entry name" value="CARRIER"/>
    <property type="match status" value="1"/>
</dbReference>
<dbReference type="EMBL" id="MIKB01000013">
    <property type="protein sequence ID" value="OEG16251.1"/>
    <property type="molecule type" value="Genomic_DNA"/>
</dbReference>
<dbReference type="Gene3D" id="3.30.300.30">
    <property type="match status" value="1"/>
</dbReference>
<dbReference type="PROSITE" id="PS00012">
    <property type="entry name" value="PHOSPHOPANTETHEINE"/>
    <property type="match status" value="1"/>
</dbReference>
<dbReference type="GO" id="GO:0008610">
    <property type="term" value="P:lipid biosynthetic process"/>
    <property type="evidence" value="ECO:0007669"/>
    <property type="project" value="UniProtKB-ARBA"/>
</dbReference>
<dbReference type="InterPro" id="IPR010071">
    <property type="entry name" value="AA_adenyl_dom"/>
</dbReference>
<dbReference type="GO" id="GO:0031177">
    <property type="term" value="F:phosphopantetheine binding"/>
    <property type="evidence" value="ECO:0007669"/>
    <property type="project" value="TreeGrafter"/>
</dbReference>
<dbReference type="AlphaFoldDB" id="A0A1E5GUA0"/>
<dbReference type="PRINTS" id="PR00154">
    <property type="entry name" value="AMPBINDING"/>
</dbReference>
<name>A0A1E5GUA0_9ENTE</name>
<evidence type="ECO:0000313" key="7">
    <source>
        <dbReference type="Proteomes" id="UP000094764"/>
    </source>
</evidence>
<dbReference type="GO" id="GO:0017000">
    <property type="term" value="P:antibiotic biosynthetic process"/>
    <property type="evidence" value="ECO:0007669"/>
    <property type="project" value="UniProtKB-KW"/>
</dbReference>
<feature type="domain" description="Carrier" evidence="5">
    <location>
        <begin position="944"/>
        <end position="1019"/>
    </location>
</feature>
<dbReference type="InterPro" id="IPR020845">
    <property type="entry name" value="AMP-binding_CS"/>
</dbReference>
<dbReference type="PANTHER" id="PTHR45527">
    <property type="entry name" value="NONRIBOSOMAL PEPTIDE SYNTHETASE"/>
    <property type="match status" value="1"/>
</dbReference>
<accession>A0A1E5GUA0</accession>
<dbReference type="SUPFAM" id="SSF56801">
    <property type="entry name" value="Acetyl-CoA synthetase-like"/>
    <property type="match status" value="1"/>
</dbReference>
<dbReference type="RefSeq" id="WP_069634705.1">
    <property type="nucleotide sequence ID" value="NZ_JXKZ01000007.1"/>
</dbReference>
<dbReference type="Gene3D" id="3.40.50.980">
    <property type="match status" value="2"/>
</dbReference>
<keyword evidence="3" id="KW-0597">Phosphoprotein</keyword>
<dbReference type="Gene3D" id="3.30.559.10">
    <property type="entry name" value="Chloramphenicol acetyltransferase-like domain"/>
    <property type="match status" value="1"/>
</dbReference>
<proteinExistence type="predicted"/>
<evidence type="ECO:0000313" key="6">
    <source>
        <dbReference type="EMBL" id="OEG16251.1"/>
    </source>
</evidence>
<dbReference type="FunFam" id="3.40.50.980:FF:000001">
    <property type="entry name" value="Non-ribosomal peptide synthetase"/>
    <property type="match status" value="1"/>
</dbReference>
<dbReference type="GO" id="GO:0044550">
    <property type="term" value="P:secondary metabolite biosynthetic process"/>
    <property type="evidence" value="ECO:0007669"/>
    <property type="project" value="TreeGrafter"/>
</dbReference>
<dbReference type="PROSITE" id="PS00455">
    <property type="entry name" value="AMP_BINDING"/>
    <property type="match status" value="1"/>
</dbReference>
<dbReference type="InterPro" id="IPR025110">
    <property type="entry name" value="AMP-bd_C"/>
</dbReference>
<dbReference type="InterPro" id="IPR023213">
    <property type="entry name" value="CAT-like_dom_sf"/>
</dbReference>
<evidence type="ECO:0000256" key="1">
    <source>
        <dbReference type="ARBA" id="ARBA00001957"/>
    </source>
</evidence>
<comment type="caution">
    <text evidence="6">The sequence shown here is derived from an EMBL/GenBank/DDBJ whole genome shotgun (WGS) entry which is preliminary data.</text>
</comment>
<dbReference type="GO" id="GO:0003824">
    <property type="term" value="F:catalytic activity"/>
    <property type="evidence" value="ECO:0007669"/>
    <property type="project" value="InterPro"/>
</dbReference>
<dbReference type="CDD" id="cd19531">
    <property type="entry name" value="LCL_NRPS-like"/>
    <property type="match status" value="1"/>
</dbReference>
<dbReference type="CDD" id="cd05930">
    <property type="entry name" value="A_NRPS"/>
    <property type="match status" value="1"/>
</dbReference>
<dbReference type="Gene3D" id="3.30.559.30">
    <property type="entry name" value="Nonribosomal peptide synthetase, condensation domain"/>
    <property type="match status" value="1"/>
</dbReference>
<dbReference type="GO" id="GO:0043041">
    <property type="term" value="P:amino acid activation for nonribosomal peptide biosynthetic process"/>
    <property type="evidence" value="ECO:0007669"/>
    <property type="project" value="TreeGrafter"/>
</dbReference>
<dbReference type="Proteomes" id="UP000094764">
    <property type="component" value="Unassembled WGS sequence"/>
</dbReference>
<evidence type="ECO:0000259" key="5">
    <source>
        <dbReference type="PROSITE" id="PS50075"/>
    </source>
</evidence>
<dbReference type="InterPro" id="IPR020459">
    <property type="entry name" value="AMP-binding"/>
</dbReference>
<dbReference type="Pfam" id="PF13193">
    <property type="entry name" value="AMP-binding_C"/>
    <property type="match status" value="1"/>
</dbReference>
<dbReference type="Gene3D" id="1.10.1200.10">
    <property type="entry name" value="ACP-like"/>
    <property type="match status" value="1"/>
</dbReference>
<reference evidence="7" key="1">
    <citation type="submission" date="2016-09" db="EMBL/GenBank/DDBJ databases">
        <authorList>
            <person name="Gulvik C.A."/>
        </authorList>
    </citation>
    <scope>NUCLEOTIDE SEQUENCE [LARGE SCALE GENOMIC DNA]</scope>
    <source>
        <strain evidence="7">LMG 26306</strain>
    </source>
</reference>
<dbReference type="SUPFAM" id="SSF47336">
    <property type="entry name" value="ACP-like"/>
    <property type="match status" value="1"/>
</dbReference>
<dbReference type="InterPro" id="IPR009081">
    <property type="entry name" value="PP-bd_ACP"/>
</dbReference>
<evidence type="ECO:0000256" key="3">
    <source>
        <dbReference type="ARBA" id="ARBA00022553"/>
    </source>
</evidence>
<dbReference type="InterPro" id="IPR000873">
    <property type="entry name" value="AMP-dep_synth/lig_dom"/>
</dbReference>
<comment type="cofactor">
    <cofactor evidence="1">
        <name>pantetheine 4'-phosphate</name>
        <dbReference type="ChEBI" id="CHEBI:47942"/>
    </cofactor>
</comment>
<dbReference type="OrthoDB" id="9765680at2"/>
<keyword evidence="7" id="KW-1185">Reference proteome</keyword>
<dbReference type="InterPro" id="IPR036736">
    <property type="entry name" value="ACP-like_sf"/>
</dbReference>
<keyword evidence="2" id="KW-0596">Phosphopantetheine</keyword>
<dbReference type="Gene3D" id="2.30.38.10">
    <property type="entry name" value="Luciferase, Domain 3"/>
    <property type="match status" value="1"/>
</dbReference>
<dbReference type="InterPro" id="IPR006162">
    <property type="entry name" value="Ppantetheine_attach_site"/>
</dbReference>
<sequence>MKCLMSEVQKRLFVLDQAQGENISYNIPMAFKVDQAISIEKLKIALNKMIMNHEILRTSFTMIDGEYCQLIGEPWDIKIEQKKKQQTLQEAMYSFIYPFDLAKPELFRVQFFEGREEQFLLFDFHHIIFDGGSIAPFFEELSQMYQGASVDKPKIQYRHYTIWKNSLTEERHEGYWLEKFSSGVPILELYTDFSRGQTKTYKGDEVINRIDEEQSKRIKLFCRKNRISEYSFFLAALYILLQRHSLQNDLVIGTPTSGRSHPETGNMLGMFVNTLALKVNMEGTWTVKHFLNHVNKLCLESFSHQEYPFEQLLSNLSFNTDSSRNPLFDVMLVLQNNDKTTFTLGEVNLIPVNVKNQVSKFDLTLSIEDLDSGFEFFWEYNVSLFKESTVQRYSQQYLFLLNELLTEAEKELTQVALAQSETRISHTENRELKQLQQTIIEKFTFIVQKYPEDIALRFGSEQMTYLELDKRSSVVGEHLRKSGVKKEDIVGFMTDKSFEMIIGILGILKSGAAYLPLDSGHSPSRLEYMLTDSSVKTLLVGSLADSEVLQRLKCENVLYINQLEKNCEVKNEYQGQGSDLAYIIYTSGTTGHPKGVLVEHQGVVNLAEMQSVLGDYQPGDQVMQYFNYIFDGSVSEIFSALLNGCTLKILSEEVRLAPKQLISEMKDTHCQLVPSLFSVLFDYSSKNCCLDDLFAFKKLYLAGETFPVELAEKTYDLKREKLKDVFNLYGPTENTVCATAYSLAEYVKGQKVPIGRPVAGNQVIIMQQDQECGIGLVGEICLSGVGLARGYLNQQKLTNDTFIKHPFRLEERIYRTGDFGRWNEDGQIEYLGRIDDQMKFRGFRIECREIEDRIRKITQVKDVVVTVNIDTGNEYLAAYILSDAQLKQNEIVEQLSEYLPDYMIPSFYLCLEEFPTNSSGKVDRKLLQQLGGLSTSLTDEDIDVQLTETQKTIKEIFERTLNIEKISLNDSFFSFGGNSLKAIEVINLIEDFFSIQLAIQDVLTLKTVENVSRKIEELKEKNDNDNCFAEDMMIFEAEEL</sequence>
<evidence type="ECO:0000256" key="4">
    <source>
        <dbReference type="ARBA" id="ARBA00023194"/>
    </source>
</evidence>
<protein>
    <submittedName>
        <fullName evidence="6">Non-ribosomal peptide synthetase</fullName>
    </submittedName>
</protein>
<dbReference type="Pfam" id="PF00668">
    <property type="entry name" value="Condensation"/>
    <property type="match status" value="1"/>
</dbReference>
<organism evidence="6 7">
    <name type="scientific">Enterococcus quebecensis</name>
    <dbReference type="NCBI Taxonomy" id="903983"/>
    <lineage>
        <taxon>Bacteria</taxon>
        <taxon>Bacillati</taxon>
        <taxon>Bacillota</taxon>
        <taxon>Bacilli</taxon>
        <taxon>Lactobacillales</taxon>
        <taxon>Enterococcaceae</taxon>
        <taxon>Enterococcus</taxon>
    </lineage>
</organism>
<dbReference type="STRING" id="903983.BCR23_05020"/>
<dbReference type="Pfam" id="PF00550">
    <property type="entry name" value="PP-binding"/>
    <property type="match status" value="1"/>
</dbReference>
<dbReference type="PANTHER" id="PTHR45527:SF1">
    <property type="entry name" value="FATTY ACID SYNTHASE"/>
    <property type="match status" value="1"/>
</dbReference>
<dbReference type="GO" id="GO:0005737">
    <property type="term" value="C:cytoplasm"/>
    <property type="evidence" value="ECO:0007669"/>
    <property type="project" value="TreeGrafter"/>
</dbReference>
<dbReference type="NCBIfam" id="TIGR01733">
    <property type="entry name" value="AA-adenyl-dom"/>
    <property type="match status" value="1"/>
</dbReference>
<evidence type="ECO:0000256" key="2">
    <source>
        <dbReference type="ARBA" id="ARBA00022450"/>
    </source>
</evidence>
<dbReference type="InterPro" id="IPR001242">
    <property type="entry name" value="Condensation_dom"/>
</dbReference>
<dbReference type="Pfam" id="PF00501">
    <property type="entry name" value="AMP-binding"/>
    <property type="match status" value="1"/>
</dbReference>
<dbReference type="SUPFAM" id="SSF52777">
    <property type="entry name" value="CoA-dependent acyltransferases"/>
    <property type="match status" value="2"/>
</dbReference>